<organism evidence="4 5">
    <name type="scientific">Deinococcus humi</name>
    <dbReference type="NCBI Taxonomy" id="662880"/>
    <lineage>
        <taxon>Bacteria</taxon>
        <taxon>Thermotogati</taxon>
        <taxon>Deinococcota</taxon>
        <taxon>Deinococci</taxon>
        <taxon>Deinococcales</taxon>
        <taxon>Deinococcaceae</taxon>
        <taxon>Deinococcus</taxon>
    </lineage>
</organism>
<dbReference type="Proteomes" id="UP000552709">
    <property type="component" value="Unassembled WGS sequence"/>
</dbReference>
<reference evidence="4 5" key="1">
    <citation type="submission" date="2020-08" db="EMBL/GenBank/DDBJ databases">
        <title>Genomic Encyclopedia of Type Strains, Phase IV (KMG-IV): sequencing the most valuable type-strain genomes for metagenomic binning, comparative biology and taxonomic classification.</title>
        <authorList>
            <person name="Goeker M."/>
        </authorList>
    </citation>
    <scope>NUCLEOTIDE SEQUENCE [LARGE SCALE GENOMIC DNA]</scope>
    <source>
        <strain evidence="4 5">DSM 27939</strain>
    </source>
</reference>
<accession>A0A7W8NG83</accession>
<sequence>MRQSAAWWCFAPLLGPAPFVRAAAEIGYEALDLVPHEYWALVKAHGLRIACIAGHGSILEGLCDAQHHGRIVTELTQTIALARHHDIANLVCFAGSSTTGSDESAIAASAEVLRRVTPIAEDAGVTLILELLNSRVDHPGYRADRTAWGVAVCRAVESPRMKLLYDIYHMQIMEGDLIRSISEYHPYFAHYHTAGNPGRNEINGTQEIYYPAVLRAIQETGFDGYVAHEFVPRGSALSGLREAFSITRG</sequence>
<dbReference type="PIRSF" id="PIRSF006241">
    <property type="entry name" value="HyI"/>
    <property type="match status" value="1"/>
</dbReference>
<protein>
    <submittedName>
        <fullName evidence="4">Hydroxypyruvate isomerase</fullName>
        <ecNumber evidence="4">5.3.1.22</ecNumber>
    </submittedName>
</protein>
<proteinExistence type="predicted"/>
<dbReference type="AlphaFoldDB" id="A0A7W8NG83"/>
<keyword evidence="1 4" id="KW-0413">Isomerase</keyword>
<dbReference type="Pfam" id="PF01261">
    <property type="entry name" value="AP_endonuc_2"/>
    <property type="match status" value="1"/>
</dbReference>
<dbReference type="SUPFAM" id="SSF51658">
    <property type="entry name" value="Xylose isomerase-like"/>
    <property type="match status" value="1"/>
</dbReference>
<feature type="active site" description="Proton donor/acceptor" evidence="2">
    <location>
        <position position="130"/>
    </location>
</feature>
<dbReference type="InterPro" id="IPR036237">
    <property type="entry name" value="Xyl_isomerase-like_sf"/>
</dbReference>
<dbReference type="PANTHER" id="PTHR43489:SF3">
    <property type="entry name" value="XYLOSE ISOMERASE DOMAIN PROTEIN TIM BARREL"/>
    <property type="match status" value="1"/>
</dbReference>
<dbReference type="InterPro" id="IPR026040">
    <property type="entry name" value="HyI-like"/>
</dbReference>
<evidence type="ECO:0000256" key="1">
    <source>
        <dbReference type="ARBA" id="ARBA00023235"/>
    </source>
</evidence>
<dbReference type="EMBL" id="JACHFL010000006">
    <property type="protein sequence ID" value="MBB5363508.1"/>
    <property type="molecule type" value="Genomic_DNA"/>
</dbReference>
<dbReference type="Gene3D" id="3.20.20.150">
    <property type="entry name" value="Divalent-metal-dependent TIM barrel enzymes"/>
    <property type="match status" value="1"/>
</dbReference>
<keyword evidence="5" id="KW-1185">Reference proteome</keyword>
<dbReference type="GO" id="GO:0008903">
    <property type="term" value="F:hydroxypyruvate isomerase activity"/>
    <property type="evidence" value="ECO:0007669"/>
    <property type="project" value="UniProtKB-EC"/>
</dbReference>
<dbReference type="EC" id="5.3.1.22" evidence="4"/>
<comment type="caution">
    <text evidence="4">The sequence shown here is derived from an EMBL/GenBank/DDBJ whole genome shotgun (WGS) entry which is preliminary data.</text>
</comment>
<name>A0A7W8NG83_9DEIO</name>
<feature type="domain" description="Xylose isomerase-like TIM barrel" evidence="3">
    <location>
        <begin position="21"/>
        <end position="233"/>
    </location>
</feature>
<gene>
    <name evidence="4" type="ORF">HNQ08_002614</name>
</gene>
<dbReference type="InterPro" id="IPR013022">
    <property type="entry name" value="Xyl_isomerase-like_TIM-brl"/>
</dbReference>
<feature type="active site" description="Proton donor/acceptor" evidence="2">
    <location>
        <position position="229"/>
    </location>
</feature>
<dbReference type="PANTHER" id="PTHR43489">
    <property type="entry name" value="ISOMERASE"/>
    <property type="match status" value="1"/>
</dbReference>
<dbReference type="RefSeq" id="WP_221284176.1">
    <property type="nucleotide sequence ID" value="NZ_JACHFL010000006.1"/>
</dbReference>
<evidence type="ECO:0000256" key="2">
    <source>
        <dbReference type="PIRSR" id="PIRSR006241-50"/>
    </source>
</evidence>
<keyword evidence="4" id="KW-0670">Pyruvate</keyword>
<evidence type="ECO:0000259" key="3">
    <source>
        <dbReference type="Pfam" id="PF01261"/>
    </source>
</evidence>
<evidence type="ECO:0000313" key="5">
    <source>
        <dbReference type="Proteomes" id="UP000552709"/>
    </source>
</evidence>
<dbReference type="InterPro" id="IPR050417">
    <property type="entry name" value="Sugar_Epim/Isomerase"/>
</dbReference>
<evidence type="ECO:0000313" key="4">
    <source>
        <dbReference type="EMBL" id="MBB5363508.1"/>
    </source>
</evidence>